<dbReference type="Proteomes" id="UP000830115">
    <property type="component" value="Chromosome"/>
</dbReference>
<keyword evidence="2" id="KW-1185">Reference proteome</keyword>
<organism evidence="1 2">
    <name type="scientific">Streptomyces halobius</name>
    <dbReference type="NCBI Taxonomy" id="2879846"/>
    <lineage>
        <taxon>Bacteria</taxon>
        <taxon>Bacillati</taxon>
        <taxon>Actinomycetota</taxon>
        <taxon>Actinomycetes</taxon>
        <taxon>Kitasatosporales</taxon>
        <taxon>Streptomycetaceae</taxon>
        <taxon>Streptomyces</taxon>
    </lineage>
</organism>
<evidence type="ECO:0000313" key="1">
    <source>
        <dbReference type="EMBL" id="UQA91866.1"/>
    </source>
</evidence>
<gene>
    <name evidence="1" type="ORF">K9S39_08370</name>
</gene>
<dbReference type="EMBL" id="CP086322">
    <property type="protein sequence ID" value="UQA91866.1"/>
    <property type="molecule type" value="Genomic_DNA"/>
</dbReference>
<name>A0ABY4M284_9ACTN</name>
<protein>
    <recommendedName>
        <fullName evidence="3">Ig-like domain-containing protein</fullName>
    </recommendedName>
</protein>
<accession>A0ABY4M284</accession>
<proteinExistence type="predicted"/>
<sequence>MAKTGLRRIVVPLFTAPLMTGFLIGPGAAPAGAETAAETAACTGTQHLHFQPGLKLQTGLPNDPLPKVHVSTTGGAYSCTTPAVESMSVTTISVDVFASCVTSRDPKGTIGLKWPAVNKTSTIKVTSFAIENGPSSGSKVIVIGGTVQSGRFQNQSMTIQVTALASDTTKCASTQGLEDLTGEAKATFT</sequence>
<evidence type="ECO:0008006" key="3">
    <source>
        <dbReference type="Google" id="ProtNLM"/>
    </source>
</evidence>
<reference evidence="1" key="1">
    <citation type="submission" date="2021-10" db="EMBL/GenBank/DDBJ databases">
        <title>Streptomyces nigrumlapis sp.nov.,an antimicrobial producing actinobacterium isolated from Black Gobi rocks.</title>
        <authorList>
            <person name="Wen Y."/>
            <person name="Zhang W."/>
            <person name="Liu X.G."/>
        </authorList>
    </citation>
    <scope>NUCLEOTIDE SEQUENCE</scope>
    <source>
        <strain evidence="1">ST13-2-2</strain>
    </source>
</reference>
<evidence type="ECO:0000313" key="2">
    <source>
        <dbReference type="Proteomes" id="UP000830115"/>
    </source>
</evidence>
<dbReference type="RefSeq" id="WP_248862680.1">
    <property type="nucleotide sequence ID" value="NZ_CP086322.1"/>
</dbReference>